<name>F2LT99_BURGS</name>
<geneLocation type="plasmid" evidence="1 2">
    <name>bgla_4p</name>
</geneLocation>
<accession>F2LT99</accession>
<reference evidence="1 2" key="1">
    <citation type="journal article" date="2011" name="J. Bacteriol.">
        <title>Complete genome sequence of Burkholderia gladioli BSR3.</title>
        <authorList>
            <person name="Seo Y.S."/>
            <person name="Lim J."/>
            <person name="Choi B.S."/>
            <person name="Kim H."/>
            <person name="Goo E."/>
            <person name="Lee B."/>
            <person name="Lim J.S."/>
            <person name="Choi I.Y."/>
            <person name="Moon J.S."/>
            <person name="Kim J."/>
            <person name="Hwang I."/>
        </authorList>
    </citation>
    <scope>NUCLEOTIDE SEQUENCE [LARGE SCALE GENOMIC DNA]</scope>
    <source>
        <strain evidence="1 2">BSR3</strain>
        <plasmid evidence="1">bgla_4p</plasmid>
    </source>
</reference>
<dbReference type="EMBL" id="CP002604">
    <property type="protein sequence ID" value="AEA66045.1"/>
    <property type="molecule type" value="Genomic_DNA"/>
</dbReference>
<keyword evidence="1" id="KW-0614">Plasmid</keyword>
<dbReference type="Proteomes" id="UP000008316">
    <property type="component" value="Plasmid bgla_4p"/>
</dbReference>
<dbReference type="KEGG" id="bgd:bgla_4p2930"/>
<sequence length="86" mass="9819">MRRKDVGLTNTKENRIVKTAPLADGEYWALCRERNVIAAAANGHSLVFPKARMTVRDGWAFFYREGIEIWSCNASYAEAQFDVHKV</sequence>
<gene>
    <name evidence="1" type="ordered locus">bgla_4p2930</name>
</gene>
<proteinExistence type="predicted"/>
<protein>
    <submittedName>
        <fullName evidence="1">Uncharacterized protein</fullName>
    </submittedName>
</protein>
<evidence type="ECO:0000313" key="1">
    <source>
        <dbReference type="EMBL" id="AEA66045.1"/>
    </source>
</evidence>
<dbReference type="HOGENOM" id="CLU_182858_1_0_4"/>
<dbReference type="AlphaFoldDB" id="F2LT99"/>
<evidence type="ECO:0000313" key="2">
    <source>
        <dbReference type="Proteomes" id="UP000008316"/>
    </source>
</evidence>
<organism evidence="1 2">
    <name type="scientific">Burkholderia gladioli (strain BSR3)</name>
    <dbReference type="NCBI Taxonomy" id="999541"/>
    <lineage>
        <taxon>Bacteria</taxon>
        <taxon>Pseudomonadati</taxon>
        <taxon>Pseudomonadota</taxon>
        <taxon>Betaproteobacteria</taxon>
        <taxon>Burkholderiales</taxon>
        <taxon>Burkholderiaceae</taxon>
        <taxon>Burkholderia</taxon>
    </lineage>
</organism>
<keyword evidence="2" id="KW-1185">Reference proteome</keyword>